<reference evidence="3" key="1">
    <citation type="submission" date="2020-05" db="EMBL/GenBank/DDBJ databases">
        <authorList>
            <person name="Chiriac C."/>
            <person name="Salcher M."/>
            <person name="Ghai R."/>
            <person name="Kavagutti S V."/>
        </authorList>
    </citation>
    <scope>NUCLEOTIDE SEQUENCE</scope>
</reference>
<gene>
    <name evidence="3" type="ORF">UFOPK1358_01548</name>
</gene>
<dbReference type="InterPro" id="IPR052019">
    <property type="entry name" value="F420H2_bilvrd_red/Heme_oxyg"/>
</dbReference>
<dbReference type="PANTHER" id="PTHR35176:SF2">
    <property type="entry name" value="F420H(2)-DEPENDENT REDUCTASE RV1155"/>
    <property type="match status" value="1"/>
</dbReference>
<dbReference type="Pfam" id="PF01243">
    <property type="entry name" value="PNPOx_N"/>
    <property type="match status" value="1"/>
</dbReference>
<keyword evidence="1" id="KW-0560">Oxidoreductase</keyword>
<name>A0A6J6CEJ0_9ZZZZ</name>
<dbReference type="InterPro" id="IPR012349">
    <property type="entry name" value="Split_barrel_FMN-bd"/>
</dbReference>
<dbReference type="NCBIfam" id="TIGR03618">
    <property type="entry name" value="Rv1155_F420"/>
    <property type="match status" value="1"/>
</dbReference>
<dbReference type="GO" id="GO:0070967">
    <property type="term" value="F:coenzyme F420 binding"/>
    <property type="evidence" value="ECO:0007669"/>
    <property type="project" value="TreeGrafter"/>
</dbReference>
<proteinExistence type="predicted"/>
<accession>A0A6J6CEJ0</accession>
<dbReference type="GO" id="GO:0005829">
    <property type="term" value="C:cytosol"/>
    <property type="evidence" value="ECO:0007669"/>
    <property type="project" value="TreeGrafter"/>
</dbReference>
<protein>
    <submittedName>
        <fullName evidence="3">Unannotated protein</fullName>
    </submittedName>
</protein>
<evidence type="ECO:0000256" key="1">
    <source>
        <dbReference type="ARBA" id="ARBA00023002"/>
    </source>
</evidence>
<dbReference type="Gene3D" id="2.30.110.10">
    <property type="entry name" value="Electron Transport, Fmn-binding Protein, Chain A"/>
    <property type="match status" value="1"/>
</dbReference>
<dbReference type="InterPro" id="IPR019920">
    <property type="entry name" value="F420-binding_dom_put"/>
</dbReference>
<dbReference type="PANTHER" id="PTHR35176">
    <property type="entry name" value="HEME OXYGENASE HI_0854-RELATED"/>
    <property type="match status" value="1"/>
</dbReference>
<dbReference type="InterPro" id="IPR011576">
    <property type="entry name" value="Pyridox_Oxase_N"/>
</dbReference>
<feature type="domain" description="Pyridoxamine 5'-phosphate oxidase N-terminal" evidence="2">
    <location>
        <begin position="12"/>
        <end position="119"/>
    </location>
</feature>
<evidence type="ECO:0000259" key="2">
    <source>
        <dbReference type="Pfam" id="PF01243"/>
    </source>
</evidence>
<dbReference type="SUPFAM" id="SSF50475">
    <property type="entry name" value="FMN-binding split barrel"/>
    <property type="match status" value="1"/>
</dbReference>
<dbReference type="GO" id="GO:0016627">
    <property type="term" value="F:oxidoreductase activity, acting on the CH-CH group of donors"/>
    <property type="evidence" value="ECO:0007669"/>
    <property type="project" value="TreeGrafter"/>
</dbReference>
<sequence>MELTAALDFAANHSETVFTTLRRDGRPQQSVVNYLLEGDAFTISVTDTRAKTRNLRRDPRAALWVAGSAPYEWVSFDGTVSLSPVATSPDDATCDALVDYYRRAAGEHENWDEYRAAMVADGRLLATFTATSATGMLA</sequence>
<dbReference type="AlphaFoldDB" id="A0A6J6CEJ0"/>
<organism evidence="3">
    <name type="scientific">freshwater metagenome</name>
    <dbReference type="NCBI Taxonomy" id="449393"/>
    <lineage>
        <taxon>unclassified sequences</taxon>
        <taxon>metagenomes</taxon>
        <taxon>ecological metagenomes</taxon>
    </lineage>
</organism>
<evidence type="ECO:0000313" key="3">
    <source>
        <dbReference type="EMBL" id="CAB4549791.1"/>
    </source>
</evidence>
<dbReference type="EMBL" id="CAEZSF010000179">
    <property type="protein sequence ID" value="CAB4549791.1"/>
    <property type="molecule type" value="Genomic_DNA"/>
</dbReference>